<dbReference type="InterPro" id="IPR009009">
    <property type="entry name" value="RlpA-like_DPBB"/>
</dbReference>
<comment type="caution">
    <text evidence="9">The sequence shown here is derived from an EMBL/GenBank/DDBJ whole genome shotgun (WGS) entry which is preliminary data.</text>
</comment>
<gene>
    <name evidence="7" type="ORF">SUGI_1500660</name>
    <name evidence="8" type="ORF">SUGI_1500700</name>
    <name evidence="9" type="ORF">SUGI_1520180</name>
</gene>
<dbReference type="InterPro" id="IPR007112">
    <property type="entry name" value="Expansin/allergen_DPBB_dom"/>
</dbReference>
<feature type="domain" description="Expansin-like EG45" evidence="5">
    <location>
        <begin position="49"/>
        <end position="156"/>
    </location>
</feature>
<dbReference type="Proteomes" id="UP001234787">
    <property type="component" value="Unassembled WGS sequence"/>
</dbReference>
<keyword evidence="2" id="KW-0964">Secreted</keyword>
<dbReference type="GO" id="GO:0006949">
    <property type="term" value="P:syncytium formation"/>
    <property type="evidence" value="ECO:0007669"/>
    <property type="project" value="TreeGrafter"/>
</dbReference>
<dbReference type="PANTHER" id="PTHR31692">
    <property type="entry name" value="EXPANSIN-B3"/>
    <property type="match status" value="1"/>
</dbReference>
<organism evidence="9 10">
    <name type="scientific">Cryptomeria japonica</name>
    <name type="common">Japanese cedar</name>
    <name type="synonym">Cupressus japonica</name>
    <dbReference type="NCBI Taxonomy" id="3369"/>
    <lineage>
        <taxon>Eukaryota</taxon>
        <taxon>Viridiplantae</taxon>
        <taxon>Streptophyta</taxon>
        <taxon>Embryophyta</taxon>
        <taxon>Tracheophyta</taxon>
        <taxon>Spermatophyta</taxon>
        <taxon>Pinopsida</taxon>
        <taxon>Pinidae</taxon>
        <taxon>Conifers II</taxon>
        <taxon>Cupressales</taxon>
        <taxon>Cupressaceae</taxon>
        <taxon>Cryptomeria</taxon>
    </lineage>
</organism>
<name>A0AAD3RRW5_CRYJA</name>
<proteinExistence type="inferred from homology"/>
<dbReference type="InterPro" id="IPR007117">
    <property type="entry name" value="Expansin_CBD"/>
</dbReference>
<dbReference type="EMBL" id="BSEH01000789">
    <property type="protein sequence ID" value="GLJ59273.1"/>
    <property type="molecule type" value="Genomic_DNA"/>
</dbReference>
<reference evidence="9" key="1">
    <citation type="submission" date="2022-12" db="EMBL/GenBank/DDBJ databases">
        <title>Chromosome-Level Genome Assembly of Japanese Cedar (Cryptomeriajaponica D. Don).</title>
        <authorList>
            <person name="Fujino T."/>
            <person name="Yamaguchi K."/>
            <person name="Yokoyama T."/>
            <person name="Hamanaka T."/>
            <person name="Harazono Y."/>
            <person name="Kamada H."/>
            <person name="Kobayashi W."/>
            <person name="Ujino-Ihara T."/>
            <person name="Uchiyama K."/>
            <person name="Matsumoto A."/>
            <person name="Izuno A."/>
            <person name="Tsumura Y."/>
            <person name="Toyoda A."/>
            <person name="Shigenobu S."/>
            <person name="Moriguchi Y."/>
            <person name="Ueno S."/>
            <person name="Kasahara M."/>
        </authorList>
    </citation>
    <scope>NUCLEOTIDE SEQUENCE</scope>
</reference>
<evidence type="ECO:0000313" key="8">
    <source>
        <dbReference type="EMBL" id="GLJ59273.1"/>
    </source>
</evidence>
<dbReference type="InterPro" id="IPR036749">
    <property type="entry name" value="Expansin_CBD_sf"/>
</dbReference>
<dbReference type="Gene3D" id="2.40.40.10">
    <property type="entry name" value="RlpA-like domain"/>
    <property type="match status" value="1"/>
</dbReference>
<evidence type="ECO:0000313" key="10">
    <source>
        <dbReference type="Proteomes" id="UP001234787"/>
    </source>
</evidence>
<dbReference type="Pfam" id="PF03330">
    <property type="entry name" value="DPBB_1"/>
    <property type="match status" value="1"/>
</dbReference>
<feature type="chain" id="PRO_5042441062" evidence="4">
    <location>
        <begin position="24"/>
        <end position="265"/>
    </location>
</feature>
<dbReference type="PROSITE" id="PS50843">
    <property type="entry name" value="EXPANSIN_CBD"/>
    <property type="match status" value="1"/>
</dbReference>
<dbReference type="InterPro" id="IPR005795">
    <property type="entry name" value="LolPI"/>
</dbReference>
<dbReference type="CDD" id="cd22275">
    <property type="entry name" value="DPBB_EXPB_N"/>
    <property type="match status" value="1"/>
</dbReference>
<dbReference type="GO" id="GO:0005576">
    <property type="term" value="C:extracellular region"/>
    <property type="evidence" value="ECO:0007669"/>
    <property type="project" value="UniProtKB-SubCell"/>
</dbReference>
<evidence type="ECO:0000313" key="7">
    <source>
        <dbReference type="EMBL" id="GLJ59270.1"/>
    </source>
</evidence>
<comment type="similarity">
    <text evidence="3">Belongs to the expansin family.</text>
</comment>
<protein>
    <submittedName>
        <fullName evidence="9">Uncharacterized protein</fullName>
    </submittedName>
</protein>
<evidence type="ECO:0000259" key="5">
    <source>
        <dbReference type="PROSITE" id="PS50842"/>
    </source>
</evidence>
<evidence type="ECO:0000256" key="4">
    <source>
        <dbReference type="SAM" id="SignalP"/>
    </source>
</evidence>
<sequence length="265" mass="28552">MITRRVLLLGLTILVIYTTVSLAGSKDEQGWQPATATWYGPPEGDGSTGGACGFGDLVDKVPYKTKVSAGNLPVWKNGKGCGSCYKVKCSEDICSGEAVPLIITDECPGCSTDQVWFDLSGSAFGRMAVPGQADALRNKGKIKVLYERTKCMYPGWNLAFRVNEGSSEYYFSVLIMYEGGDGDVASVKLKQAGSSTWTEMQQSWGAIWSLTGVGPLKAPFSLSLTSLSTAKTVTAMDVIPSSWYPTATYTSSLQLFYFTSNETSF</sequence>
<dbReference type="SUPFAM" id="SSF50685">
    <property type="entry name" value="Barwin-like endoglucanases"/>
    <property type="match status" value="1"/>
</dbReference>
<evidence type="ECO:0000256" key="2">
    <source>
        <dbReference type="ARBA" id="ARBA00022525"/>
    </source>
</evidence>
<dbReference type="PRINTS" id="PR00829">
    <property type="entry name" value="LOLP1ALLERGN"/>
</dbReference>
<dbReference type="GO" id="GO:0009506">
    <property type="term" value="C:plasmodesma"/>
    <property type="evidence" value="ECO:0007669"/>
    <property type="project" value="TreeGrafter"/>
</dbReference>
<evidence type="ECO:0000313" key="9">
    <source>
        <dbReference type="EMBL" id="GLJ59711.1"/>
    </source>
</evidence>
<keyword evidence="10" id="KW-1185">Reference proteome</keyword>
<dbReference type="EMBL" id="BSEH01001277">
    <property type="protein sequence ID" value="GLJ59711.1"/>
    <property type="molecule type" value="Genomic_DNA"/>
</dbReference>
<accession>A0AAD3RRW5</accession>
<comment type="subcellular location">
    <subcellularLocation>
        <location evidence="1">Secreted</location>
    </subcellularLocation>
</comment>
<feature type="domain" description="Expansin-like CBD" evidence="6">
    <location>
        <begin position="169"/>
        <end position="251"/>
    </location>
</feature>
<evidence type="ECO:0000256" key="3">
    <source>
        <dbReference type="RuleBase" id="RU003460"/>
    </source>
</evidence>
<keyword evidence="4" id="KW-0732">Signal</keyword>
<dbReference type="InterPro" id="IPR036908">
    <property type="entry name" value="RlpA-like_sf"/>
</dbReference>
<dbReference type="PANTHER" id="PTHR31692:SF5">
    <property type="entry name" value="EXPANSIN-B3"/>
    <property type="match status" value="1"/>
</dbReference>
<feature type="signal peptide" evidence="4">
    <location>
        <begin position="1"/>
        <end position="23"/>
    </location>
</feature>
<dbReference type="PROSITE" id="PS50842">
    <property type="entry name" value="EXPANSIN_EG45"/>
    <property type="match status" value="1"/>
</dbReference>
<evidence type="ECO:0000259" key="6">
    <source>
        <dbReference type="PROSITE" id="PS50843"/>
    </source>
</evidence>
<dbReference type="InterPro" id="IPR007118">
    <property type="entry name" value="Expan_Lol_pI"/>
</dbReference>
<dbReference type="AlphaFoldDB" id="A0AAD3RRW5"/>
<dbReference type="Gene3D" id="2.60.40.760">
    <property type="entry name" value="Expansin, cellulose-binding-like domain"/>
    <property type="match status" value="1"/>
</dbReference>
<evidence type="ECO:0000256" key="1">
    <source>
        <dbReference type="ARBA" id="ARBA00004613"/>
    </source>
</evidence>
<dbReference type="PRINTS" id="PR01225">
    <property type="entry name" value="EXPANSNFAMLY"/>
</dbReference>
<dbReference type="SUPFAM" id="SSF49590">
    <property type="entry name" value="PHL pollen allergen"/>
    <property type="match status" value="1"/>
</dbReference>
<dbReference type="Pfam" id="PF01357">
    <property type="entry name" value="Expansin_C"/>
    <property type="match status" value="1"/>
</dbReference>
<dbReference type="EMBL" id="BSEH01000789">
    <property type="protein sequence ID" value="GLJ59270.1"/>
    <property type="molecule type" value="Genomic_DNA"/>
</dbReference>